<dbReference type="Proteomes" id="UP001281410">
    <property type="component" value="Unassembled WGS sequence"/>
</dbReference>
<evidence type="ECO:0000313" key="1">
    <source>
        <dbReference type="EMBL" id="KAK3193677.1"/>
    </source>
</evidence>
<dbReference type="GO" id="GO:0009536">
    <property type="term" value="C:plastid"/>
    <property type="evidence" value="ECO:0007669"/>
    <property type="project" value="TreeGrafter"/>
</dbReference>
<evidence type="ECO:0000313" key="2">
    <source>
        <dbReference type="Proteomes" id="UP001281410"/>
    </source>
</evidence>
<organism evidence="1 2">
    <name type="scientific">Dipteronia sinensis</name>
    <dbReference type="NCBI Taxonomy" id="43782"/>
    <lineage>
        <taxon>Eukaryota</taxon>
        <taxon>Viridiplantae</taxon>
        <taxon>Streptophyta</taxon>
        <taxon>Embryophyta</taxon>
        <taxon>Tracheophyta</taxon>
        <taxon>Spermatophyta</taxon>
        <taxon>Magnoliopsida</taxon>
        <taxon>eudicotyledons</taxon>
        <taxon>Gunneridae</taxon>
        <taxon>Pentapetalae</taxon>
        <taxon>rosids</taxon>
        <taxon>malvids</taxon>
        <taxon>Sapindales</taxon>
        <taxon>Sapindaceae</taxon>
        <taxon>Hippocastanoideae</taxon>
        <taxon>Acereae</taxon>
        <taxon>Dipteronia</taxon>
    </lineage>
</organism>
<name>A0AAD9ZVG2_9ROSI</name>
<accession>A0AAD9ZVG2</accession>
<gene>
    <name evidence="1" type="ORF">Dsin_024987</name>
</gene>
<protein>
    <submittedName>
        <fullName evidence="1">Uncharacterized protein</fullName>
    </submittedName>
</protein>
<dbReference type="EMBL" id="JANJYJ010000008">
    <property type="protein sequence ID" value="KAK3193677.1"/>
    <property type="molecule type" value="Genomic_DNA"/>
</dbReference>
<comment type="caution">
    <text evidence="1">The sequence shown here is derived from an EMBL/GenBank/DDBJ whole genome shotgun (WGS) entry which is preliminary data.</text>
</comment>
<proteinExistence type="predicted"/>
<dbReference type="PANTHER" id="PTHR36773">
    <property type="entry name" value="EXPRESSED PROTEIN"/>
    <property type="match status" value="1"/>
</dbReference>
<sequence>METKAAEANMEEYSASSTTIKFDNPIPLLRGPIRAGLHDDPSSGSYLLAFRSLQSWAAAFRSCESRIITQCEEGARIGCAVSASNNCKPPWWRNLIRPNTIDFKEREDCEVRQMEACLVVAKEKCVGFAKEKLSKPFRDARIAGSVNPKEVQKLVCLASLPLDRATWTDLIGLDRILGDSVSGITNYRASQLLGSDTSNQPFLQVMQRSMQSFQRIKIKVQSTFTERKLHENSAIVSRKLIVDNKLENIVQRINKSFGSDLYARLNWTI</sequence>
<dbReference type="AlphaFoldDB" id="A0AAD9ZVG2"/>
<reference evidence="1" key="1">
    <citation type="journal article" date="2023" name="Plant J.">
        <title>Genome sequences and population genomics provide insights into the demographic history, inbreeding, and mutation load of two 'living fossil' tree species of Dipteronia.</title>
        <authorList>
            <person name="Feng Y."/>
            <person name="Comes H.P."/>
            <person name="Chen J."/>
            <person name="Zhu S."/>
            <person name="Lu R."/>
            <person name="Zhang X."/>
            <person name="Li P."/>
            <person name="Qiu J."/>
            <person name="Olsen K.M."/>
            <person name="Qiu Y."/>
        </authorList>
    </citation>
    <scope>NUCLEOTIDE SEQUENCE</scope>
    <source>
        <strain evidence="1">NBL</strain>
    </source>
</reference>
<dbReference type="PANTHER" id="PTHR36773:SF1">
    <property type="entry name" value="EXPRESSED PROTEIN"/>
    <property type="match status" value="1"/>
</dbReference>
<keyword evidence="2" id="KW-1185">Reference proteome</keyword>